<protein>
    <submittedName>
        <fullName evidence="2">7136_t:CDS:1</fullName>
    </submittedName>
</protein>
<keyword evidence="3" id="KW-1185">Reference proteome</keyword>
<dbReference type="EMBL" id="CAJVPL010000573">
    <property type="protein sequence ID" value="CAG8511262.1"/>
    <property type="molecule type" value="Genomic_DNA"/>
</dbReference>
<comment type="caution">
    <text evidence="2">The sequence shown here is derived from an EMBL/GenBank/DDBJ whole genome shotgun (WGS) entry which is preliminary data.</text>
</comment>
<feature type="region of interest" description="Disordered" evidence="1">
    <location>
        <begin position="186"/>
        <end position="210"/>
    </location>
</feature>
<accession>A0A9N8ZYP5</accession>
<proteinExistence type="predicted"/>
<name>A0A9N8ZYP5_9GLOM</name>
<organism evidence="2 3">
    <name type="scientific">Ambispora gerdemannii</name>
    <dbReference type="NCBI Taxonomy" id="144530"/>
    <lineage>
        <taxon>Eukaryota</taxon>
        <taxon>Fungi</taxon>
        <taxon>Fungi incertae sedis</taxon>
        <taxon>Mucoromycota</taxon>
        <taxon>Glomeromycotina</taxon>
        <taxon>Glomeromycetes</taxon>
        <taxon>Archaeosporales</taxon>
        <taxon>Ambisporaceae</taxon>
        <taxon>Ambispora</taxon>
    </lineage>
</organism>
<evidence type="ECO:0000313" key="2">
    <source>
        <dbReference type="EMBL" id="CAG8511262.1"/>
    </source>
</evidence>
<reference evidence="2" key="1">
    <citation type="submission" date="2021-06" db="EMBL/GenBank/DDBJ databases">
        <authorList>
            <person name="Kallberg Y."/>
            <person name="Tangrot J."/>
            <person name="Rosling A."/>
        </authorList>
    </citation>
    <scope>NUCLEOTIDE SEQUENCE</scope>
    <source>
        <strain evidence="2">MT106</strain>
    </source>
</reference>
<dbReference type="Proteomes" id="UP000789831">
    <property type="component" value="Unassembled WGS sequence"/>
</dbReference>
<evidence type="ECO:0000256" key="1">
    <source>
        <dbReference type="SAM" id="MobiDB-lite"/>
    </source>
</evidence>
<sequence>MVKFESYKIPQGINNQTTQLLTVKSIRRLRSDEHKMVNYDFNSPYEVKIEEEVVYDPNANIVPDADVFYYFVDNLGKKVQIPLRNKYVDQYGQSIYSVRSEEEVVNCINQGKVKYQNLEEKKLAHQEIKGEDNKDEQEKTLDIRSNGKIDQVKLNIYKTSKSNLDAIKRIISSTLEVDDGELNVEHRTSIDDNSKYPEEGKKEEFQNYSEGSNSKFKIHEEKITDDHQSKLTVFESYKIPWGVNDETKRSTGELTIKGIRRLEYREHGFGEDYDSINPIYRVDVEEDVIYEEEKSVVVSHFIRFFAHADCVDVKPAMINNDAPIFYYFVDEKEVLDSIGQEKKKWDDLGYTEREDLVQKNKKLVDREVPKVNAHESNESLEISIMIAPVMPPELNKKKDEFKEDYSWKAEKLPSRLININDAEQSVANDRIENIKAEKTEDHSDIKNYAILSYVWGETKENEKISQGGKKALVKAIEACSGEYASEDKVSLSLSQALRAIRNRGRSVAIDGIYSILGLLPYGNQVAINYSIDPKDALHNVMKVATQRGYGEPLAWHGLGSQLSGLC</sequence>
<evidence type="ECO:0000313" key="3">
    <source>
        <dbReference type="Proteomes" id="UP000789831"/>
    </source>
</evidence>
<feature type="compositionally biased region" description="Basic and acidic residues" evidence="1">
    <location>
        <begin position="186"/>
        <end position="205"/>
    </location>
</feature>
<dbReference type="AlphaFoldDB" id="A0A9N8ZYP5"/>
<gene>
    <name evidence="2" type="ORF">AGERDE_LOCUS4755</name>
</gene>
<dbReference type="OrthoDB" id="2384979at2759"/>